<dbReference type="CDD" id="cd16894">
    <property type="entry name" value="MltD-like"/>
    <property type="match status" value="1"/>
</dbReference>
<protein>
    <recommendedName>
        <fullName evidence="1">Transglycosylase SLT domain-containing protein</fullName>
    </recommendedName>
</protein>
<feature type="domain" description="Transglycosylase SLT" evidence="1">
    <location>
        <begin position="152"/>
        <end position="276"/>
    </location>
</feature>
<accession>A0A7C4AQG0</accession>
<sequence>MFSSLQGFSGKVGGRRHPTGLRRVAHCAWGKFRRETLRAVRHGLPGDSRLRRLQIPFMMCILVVLCAMPLQRIEAKPPHLETLPDGFLYGLPPSVEKKTFVFAGQEVPFARQDVRDRIIREINYLLLDRRSRVLLWLKRADELRPTIAPILKQYDLPGEFIYLAAIESNYNGRALSSAGAFGYWQFIKSTAQKGPSGADQYDWKMRIAHWKDERGDLVQSTHSAARYLAWMNRVKKITFENGAEKQGFGDWFLTAAAYNAGPTRVLQRMNAFGTTSYWDTPLPKETEQYVPRWIAIGLISHHREFYGVPPAQNRPASFDTLHKVMLVKDLPMAVMAKMLKATPRTIWELNSSIPPDKAVFPARHAGTRVAHTIHVPKGTGKQLLAQLAAQGYTKKKN</sequence>
<dbReference type="InterPro" id="IPR023346">
    <property type="entry name" value="Lysozyme-like_dom_sf"/>
</dbReference>
<dbReference type="SUPFAM" id="SSF53955">
    <property type="entry name" value="Lysozyme-like"/>
    <property type="match status" value="1"/>
</dbReference>
<organism evidence="2">
    <name type="scientific">Desulfomonile tiedjei</name>
    <dbReference type="NCBI Taxonomy" id="2358"/>
    <lineage>
        <taxon>Bacteria</taxon>
        <taxon>Pseudomonadati</taxon>
        <taxon>Thermodesulfobacteriota</taxon>
        <taxon>Desulfomonilia</taxon>
        <taxon>Desulfomonilales</taxon>
        <taxon>Desulfomonilaceae</taxon>
        <taxon>Desulfomonile</taxon>
    </lineage>
</organism>
<proteinExistence type="predicted"/>
<dbReference type="Gene3D" id="1.10.530.10">
    <property type="match status" value="1"/>
</dbReference>
<reference evidence="2" key="1">
    <citation type="journal article" date="2020" name="mSystems">
        <title>Genome- and Community-Level Interaction Insights into Carbon Utilization and Element Cycling Functions of Hydrothermarchaeota in Hydrothermal Sediment.</title>
        <authorList>
            <person name="Zhou Z."/>
            <person name="Liu Y."/>
            <person name="Xu W."/>
            <person name="Pan J."/>
            <person name="Luo Z.H."/>
            <person name="Li M."/>
        </authorList>
    </citation>
    <scope>NUCLEOTIDE SEQUENCE [LARGE SCALE GENOMIC DNA]</scope>
    <source>
        <strain evidence="2">SpSt-769</strain>
    </source>
</reference>
<name>A0A7C4AQG0_9BACT</name>
<gene>
    <name evidence="2" type="ORF">ENV54_01550</name>
</gene>
<evidence type="ECO:0000313" key="2">
    <source>
        <dbReference type="EMBL" id="HGH59964.1"/>
    </source>
</evidence>
<dbReference type="EMBL" id="DTGT01000052">
    <property type="protein sequence ID" value="HGH59964.1"/>
    <property type="molecule type" value="Genomic_DNA"/>
</dbReference>
<dbReference type="AlphaFoldDB" id="A0A7C4AQG0"/>
<evidence type="ECO:0000259" key="1">
    <source>
        <dbReference type="Pfam" id="PF01464"/>
    </source>
</evidence>
<dbReference type="Pfam" id="PF01464">
    <property type="entry name" value="SLT"/>
    <property type="match status" value="1"/>
</dbReference>
<dbReference type="InterPro" id="IPR008258">
    <property type="entry name" value="Transglycosylase_SLT_dom_1"/>
</dbReference>
<comment type="caution">
    <text evidence="2">The sequence shown here is derived from an EMBL/GenBank/DDBJ whole genome shotgun (WGS) entry which is preliminary data.</text>
</comment>